<dbReference type="PANTHER" id="PTHR47950">
    <property type="entry name" value="CYTOCHROME P450, FAMILY 76, SUBFAMILY C, POLYPEPTIDE 5-RELATED"/>
    <property type="match status" value="1"/>
</dbReference>
<comment type="similarity">
    <text evidence="1">Belongs to the cytochrome P450 family.</text>
</comment>
<dbReference type="SUPFAM" id="SSF48264">
    <property type="entry name" value="Cytochrome P450"/>
    <property type="match status" value="2"/>
</dbReference>
<evidence type="ECO:0000256" key="5">
    <source>
        <dbReference type="PIRSR" id="PIRSR602401-1"/>
    </source>
</evidence>
<feature type="chain" id="PRO_5007118716" evidence="7">
    <location>
        <begin position="25"/>
        <end position="967"/>
    </location>
</feature>
<dbReference type="Pfam" id="PF00067">
    <property type="entry name" value="p450"/>
    <property type="match status" value="2"/>
</dbReference>
<dbReference type="PROSITE" id="PS00086">
    <property type="entry name" value="CYTOCHROME_P450"/>
    <property type="match status" value="2"/>
</dbReference>
<reference evidence="8 9" key="1">
    <citation type="journal article" date="2016" name="Sci. Rep.">
        <title>The genome sequence of the outbreeding globe artichoke constructed de novo incorporating a phase-aware low-pass sequencing strategy of F1 progeny.</title>
        <authorList>
            <person name="Scaglione D."/>
            <person name="Reyes-Chin-Wo S."/>
            <person name="Acquadro A."/>
            <person name="Froenicke L."/>
            <person name="Portis E."/>
            <person name="Beitel C."/>
            <person name="Tirone M."/>
            <person name="Mauro R."/>
            <person name="Lo Monaco A."/>
            <person name="Mauromicale G."/>
            <person name="Faccioli P."/>
            <person name="Cattivelli L."/>
            <person name="Rieseberg L."/>
            <person name="Michelmore R."/>
            <person name="Lanteri S."/>
        </authorList>
    </citation>
    <scope>NUCLEOTIDE SEQUENCE [LARGE SCALE GENOMIC DNA]</scope>
    <source>
        <strain evidence="8">2C</strain>
    </source>
</reference>
<dbReference type="InterPro" id="IPR001128">
    <property type="entry name" value="Cyt_P450"/>
</dbReference>
<evidence type="ECO:0000313" key="8">
    <source>
        <dbReference type="EMBL" id="KVH89158.1"/>
    </source>
</evidence>
<evidence type="ECO:0000313" key="9">
    <source>
        <dbReference type="Proteomes" id="UP000243975"/>
    </source>
</evidence>
<keyword evidence="4 5" id="KW-0408">Iron</keyword>
<evidence type="ECO:0000256" key="2">
    <source>
        <dbReference type="ARBA" id="ARBA00022723"/>
    </source>
</evidence>
<keyword evidence="9" id="KW-1185">Reference proteome</keyword>
<dbReference type="CDD" id="cd11073">
    <property type="entry name" value="CYP76-like"/>
    <property type="match status" value="2"/>
</dbReference>
<keyword evidence="6" id="KW-0472">Membrane</keyword>
<dbReference type="AlphaFoldDB" id="A0A103XEA1"/>
<feature type="transmembrane region" description="Helical" evidence="6">
    <location>
        <begin position="628"/>
        <end position="650"/>
    </location>
</feature>
<evidence type="ECO:0000256" key="7">
    <source>
        <dbReference type="SAM" id="SignalP"/>
    </source>
</evidence>
<dbReference type="Proteomes" id="UP000243975">
    <property type="component" value="Unassembled WGS sequence"/>
</dbReference>
<sequence>MDYPTFLLLLSFILSIIYVLTVSGRNDSRLPPGPYRFPVIGNLLDLGHEPHRSLATLSKRYGPLMSLKLGSRTTIVVSSPDIAKEFFHTHDRVFSSRSVPETARVIDHHKFSMVWLPAEDHWRRLRRITKEYMFSAQLRHIDRCCTSGKVVNVGAVAFTTTLNILSNYMFSMDFAQYDSVSSQEFKETVWALMEVSGKPNLVDFFPILKRLDPQGLVSRVTIYGKKLLTNFDRIIDQRLQRRSSSSSPVGVSSANDDVLELLLNLNLKDESKFSRNDMMHLFLALFIAGTDTISSTLEWAMTELIRNPEKMETARSEILKLTQNDDKNIQESCIAQFPFLQAIIKETLRLHPPAPFLIPHEAIHEAEVQGFTVPKNAQILCNVWAMGRNPTVWSNPETFMPERFLNVEIDYKGQDFKLIPFGAGRRICPGLNFAHRMLHIMLGSLIQNFDWELEGNASPQDIDMGEKFGITLQRNIPLYAAFFLFLSSLLTFIYALTIFGRRNSRLPPGPYPFPIIGNLLQVGNKPHHSLAILSKRYGPFMSLMLGSKTTIVISSPDMAKEFFHTNDQSFSGRFITEAIRSVDHHKFSLVWSPGGDQLRRLRRITKEYMFSVRCLDDSELRRREKARAVNIGSTTFTTILNILSTFIFSLDSSQYDSVSSQEFKDNVWALMEYAGMVNLADFFPILKPFDPQGIVRRGSVHLKKLLTIFDKLIDQRIQTRLSSSSNDGISSTKNDVLDLLLNLKQKDESEFSQIGLGHLFLDLFVAGTHSTSSTVEWAMTELIRNPDKMATARSELVKLMQHDNRNIEERDIIQLPYLRSIIKETFRLHPPAPFLVPHEAIHDVEVRGFVVPKNAQILCNVWAMGRDPNIWPAPEMFMPERFLEDEINYKGQYFDLIPFGTGRRICPGLNIAHRMLHMTLGSLIHKFDWKLEGDMRAQDMDMEEKFGITLQKKVPLMAIPIKGCLRL</sequence>
<accession>A0A103XEA1</accession>
<evidence type="ECO:0000256" key="6">
    <source>
        <dbReference type="SAM" id="Phobius"/>
    </source>
</evidence>
<feature type="transmembrane region" description="Helical" evidence="6">
    <location>
        <begin position="476"/>
        <end position="496"/>
    </location>
</feature>
<feature type="signal peptide" evidence="7">
    <location>
        <begin position="1"/>
        <end position="24"/>
    </location>
</feature>
<dbReference type="FunFam" id="1.10.630.10:FF:000007">
    <property type="entry name" value="Cytochrome P450 76C4"/>
    <property type="match status" value="2"/>
</dbReference>
<keyword evidence="6" id="KW-1133">Transmembrane helix</keyword>
<dbReference type="EMBL" id="LEKV01005306">
    <property type="protein sequence ID" value="KVH89158.1"/>
    <property type="molecule type" value="Genomic_DNA"/>
</dbReference>
<dbReference type="PANTHER" id="PTHR47950:SF48">
    <property type="entry name" value="CYTOCHROME P450 FAMILY PROTEIN, EXPRESSED"/>
    <property type="match status" value="1"/>
</dbReference>
<dbReference type="InterPro" id="IPR036396">
    <property type="entry name" value="Cyt_P450_sf"/>
</dbReference>
<evidence type="ECO:0000256" key="4">
    <source>
        <dbReference type="ARBA" id="ARBA00023004"/>
    </source>
</evidence>
<dbReference type="Gene3D" id="1.10.630.10">
    <property type="entry name" value="Cytochrome P450"/>
    <property type="match status" value="2"/>
</dbReference>
<dbReference type="GO" id="GO:0016705">
    <property type="term" value="F:oxidoreductase activity, acting on paired donors, with incorporation or reduction of molecular oxygen"/>
    <property type="evidence" value="ECO:0007669"/>
    <property type="project" value="InterPro"/>
</dbReference>
<keyword evidence="2 5" id="KW-0479">Metal-binding</keyword>
<dbReference type="PRINTS" id="PR00463">
    <property type="entry name" value="EP450I"/>
</dbReference>
<dbReference type="InterPro" id="IPR017972">
    <property type="entry name" value="Cyt_P450_CS"/>
</dbReference>
<evidence type="ECO:0000256" key="3">
    <source>
        <dbReference type="ARBA" id="ARBA00023002"/>
    </source>
</evidence>
<comment type="caution">
    <text evidence="8">The sequence shown here is derived from an EMBL/GenBank/DDBJ whole genome shotgun (WGS) entry which is preliminary data.</text>
</comment>
<dbReference type="GO" id="GO:0005506">
    <property type="term" value="F:iron ion binding"/>
    <property type="evidence" value="ECO:0007669"/>
    <property type="project" value="InterPro"/>
</dbReference>
<feature type="binding site" description="axial binding residue" evidence="5">
    <location>
        <position position="428"/>
    </location>
    <ligand>
        <name>heme</name>
        <dbReference type="ChEBI" id="CHEBI:30413"/>
    </ligand>
    <ligandPart>
        <name>Fe</name>
        <dbReference type="ChEBI" id="CHEBI:18248"/>
    </ligandPart>
</feature>
<name>A0A103XEA1_CYNCS</name>
<keyword evidence="7" id="KW-0732">Signal</keyword>
<dbReference type="OMA" id="ICSMQIF"/>
<proteinExistence type="inferred from homology"/>
<evidence type="ECO:0000256" key="1">
    <source>
        <dbReference type="ARBA" id="ARBA00010617"/>
    </source>
</evidence>
<dbReference type="InterPro" id="IPR002401">
    <property type="entry name" value="Cyt_P450_E_grp-I"/>
</dbReference>
<dbReference type="PRINTS" id="PR00385">
    <property type="entry name" value="P450"/>
</dbReference>
<comment type="cofactor">
    <cofactor evidence="5">
        <name>heme</name>
        <dbReference type="ChEBI" id="CHEBI:30413"/>
    </cofactor>
</comment>
<keyword evidence="6" id="KW-0812">Transmembrane</keyword>
<keyword evidence="5" id="KW-0349">Heme</keyword>
<keyword evidence="3" id="KW-0560">Oxidoreductase</keyword>
<dbReference type="Gramene" id="KVH89158">
    <property type="protein sequence ID" value="KVH89158"/>
    <property type="gene ID" value="Ccrd_008863"/>
</dbReference>
<dbReference type="GO" id="GO:0004497">
    <property type="term" value="F:monooxygenase activity"/>
    <property type="evidence" value="ECO:0007669"/>
    <property type="project" value="InterPro"/>
</dbReference>
<dbReference type="GO" id="GO:0020037">
    <property type="term" value="F:heme binding"/>
    <property type="evidence" value="ECO:0007669"/>
    <property type="project" value="InterPro"/>
</dbReference>
<gene>
    <name evidence="8" type="ORF">Ccrd_008863</name>
</gene>
<protein>
    <submittedName>
        <fullName evidence="8">Cytochrome P450</fullName>
    </submittedName>
</protein>
<organism evidence="8 9">
    <name type="scientific">Cynara cardunculus var. scolymus</name>
    <name type="common">Globe artichoke</name>
    <name type="synonym">Cynara scolymus</name>
    <dbReference type="NCBI Taxonomy" id="59895"/>
    <lineage>
        <taxon>Eukaryota</taxon>
        <taxon>Viridiplantae</taxon>
        <taxon>Streptophyta</taxon>
        <taxon>Embryophyta</taxon>
        <taxon>Tracheophyta</taxon>
        <taxon>Spermatophyta</taxon>
        <taxon>Magnoliopsida</taxon>
        <taxon>eudicotyledons</taxon>
        <taxon>Gunneridae</taxon>
        <taxon>Pentapetalae</taxon>
        <taxon>asterids</taxon>
        <taxon>campanulids</taxon>
        <taxon>Asterales</taxon>
        <taxon>Asteraceae</taxon>
        <taxon>Carduoideae</taxon>
        <taxon>Cardueae</taxon>
        <taxon>Carduinae</taxon>
        <taxon>Cynara</taxon>
    </lineage>
</organism>